<dbReference type="AlphaFoldDB" id="A0A329TJ65"/>
<comment type="caution">
    <text evidence="1">The sequence shown here is derived from an EMBL/GenBank/DDBJ whole genome shotgun (WGS) entry which is preliminary data.</text>
</comment>
<evidence type="ECO:0000313" key="4">
    <source>
        <dbReference type="Proteomes" id="UP000251144"/>
    </source>
</evidence>
<dbReference type="Pfam" id="PF10711">
    <property type="entry name" value="DUF2513"/>
    <property type="match status" value="1"/>
</dbReference>
<organism evidence="1 4">
    <name type="scientific">Faecalibacterium prausnitzii</name>
    <dbReference type="NCBI Taxonomy" id="853"/>
    <lineage>
        <taxon>Bacteria</taxon>
        <taxon>Bacillati</taxon>
        <taxon>Bacillota</taxon>
        <taxon>Clostridia</taxon>
        <taxon>Eubacteriales</taxon>
        <taxon>Oscillospiraceae</taxon>
        <taxon>Faecalibacterium</taxon>
    </lineage>
</organism>
<accession>A0A329TJ65</accession>
<dbReference type="OrthoDB" id="6960201at2"/>
<sequence>MVCMKLNMDCVRAVMLCAEEYTDYNHYCYFISYQKNNVNDFLLDDPETPPAYQLELEKTYDNDDLFYAVEYCVKSGFVETLFSKDTYRIPISRITPDGHRFLENIRSDTNWEKVKSVAKKAGSFSADVIIEIAKNVAVEAAKHFLTNT</sequence>
<evidence type="ECO:0000313" key="1">
    <source>
        <dbReference type="EMBL" id="RAW49831.1"/>
    </source>
</evidence>
<dbReference type="EMBL" id="PRLE01000005">
    <property type="protein sequence ID" value="RAW58167.1"/>
    <property type="molecule type" value="Genomic_DNA"/>
</dbReference>
<evidence type="ECO:0000313" key="2">
    <source>
        <dbReference type="EMBL" id="RAW58167.1"/>
    </source>
</evidence>
<dbReference type="Proteomes" id="UP000251144">
    <property type="component" value="Unassembled WGS sequence"/>
</dbReference>
<evidence type="ECO:0008006" key="5">
    <source>
        <dbReference type="Google" id="ProtNLM"/>
    </source>
</evidence>
<dbReference type="Proteomes" id="UP000250583">
    <property type="component" value="Unassembled WGS sequence"/>
</dbReference>
<name>A0A329TJ65_9FIRM</name>
<protein>
    <recommendedName>
        <fullName evidence="5">DUF2513 domain-containing protein</fullName>
    </recommendedName>
</protein>
<reference evidence="3 4" key="1">
    <citation type="submission" date="2018-02" db="EMBL/GenBank/DDBJ databases">
        <title>Complete genome sequencing of Faecalibacterium prausnitzii strains isolated from the human gut.</title>
        <authorList>
            <person name="Fitzgerald B.C."/>
            <person name="Shkoporov A.N."/>
            <person name="Ross P.R."/>
            <person name="Hill C."/>
        </authorList>
    </citation>
    <scope>NUCLEOTIDE SEQUENCE [LARGE SCALE GENOMIC DNA]</scope>
    <source>
        <strain evidence="2 3">APC923/61-1</strain>
        <strain evidence="1 4">APC942/32-1</strain>
    </source>
</reference>
<evidence type="ECO:0000313" key="3">
    <source>
        <dbReference type="Proteomes" id="UP000250583"/>
    </source>
</evidence>
<proteinExistence type="predicted"/>
<dbReference type="EMBL" id="PRLB01000022">
    <property type="protein sequence ID" value="RAW49831.1"/>
    <property type="molecule type" value="Genomic_DNA"/>
</dbReference>
<dbReference type="InterPro" id="IPR019650">
    <property type="entry name" value="DUF2513"/>
</dbReference>
<gene>
    <name evidence="2" type="ORF">C4N22_09450</name>
    <name evidence="1" type="ORF">C4N26_14255</name>
</gene>